<dbReference type="EMBL" id="BMWS01000040">
    <property type="protein sequence ID" value="GGX33525.1"/>
    <property type="molecule type" value="Genomic_DNA"/>
</dbReference>
<feature type="transmembrane region" description="Helical" evidence="1">
    <location>
        <begin position="47"/>
        <end position="70"/>
    </location>
</feature>
<protein>
    <recommendedName>
        <fullName evidence="4">Holin-X, holin superfamily III</fullName>
    </recommendedName>
</protein>
<keyword evidence="1" id="KW-0472">Membrane</keyword>
<evidence type="ECO:0000313" key="2">
    <source>
        <dbReference type="EMBL" id="GGX33525.1"/>
    </source>
</evidence>
<name>A0A918JYY6_9FLAO</name>
<dbReference type="RefSeq" id="WP_027413808.1">
    <property type="nucleotide sequence ID" value="NZ_BMWS01000040.1"/>
</dbReference>
<proteinExistence type="predicted"/>
<keyword evidence="1" id="KW-1133">Transmembrane helix</keyword>
<comment type="caution">
    <text evidence="2">The sequence shown here is derived from an EMBL/GenBank/DDBJ whole genome shotgun (WGS) entry which is preliminary data.</text>
</comment>
<accession>A0A918JYY6</accession>
<evidence type="ECO:0000313" key="3">
    <source>
        <dbReference type="Proteomes" id="UP000601108"/>
    </source>
</evidence>
<feature type="transmembrane region" description="Helical" evidence="1">
    <location>
        <begin position="76"/>
        <end position="96"/>
    </location>
</feature>
<evidence type="ECO:0000256" key="1">
    <source>
        <dbReference type="SAM" id="Phobius"/>
    </source>
</evidence>
<keyword evidence="1" id="KW-0812">Transmembrane</keyword>
<evidence type="ECO:0008006" key="4">
    <source>
        <dbReference type="Google" id="ProtNLM"/>
    </source>
</evidence>
<organism evidence="2 3">
    <name type="scientific">Aquimarina muelleri</name>
    <dbReference type="NCBI Taxonomy" id="279356"/>
    <lineage>
        <taxon>Bacteria</taxon>
        <taxon>Pseudomonadati</taxon>
        <taxon>Bacteroidota</taxon>
        <taxon>Flavobacteriia</taxon>
        <taxon>Flavobacteriales</taxon>
        <taxon>Flavobacteriaceae</taxon>
        <taxon>Aquimarina</taxon>
    </lineage>
</organism>
<gene>
    <name evidence="2" type="ORF">GCM10007384_37750</name>
</gene>
<dbReference type="Proteomes" id="UP000601108">
    <property type="component" value="Unassembled WGS sequence"/>
</dbReference>
<dbReference type="AlphaFoldDB" id="A0A918JYY6"/>
<reference evidence="2 3" key="1">
    <citation type="journal article" date="2014" name="Int. J. Syst. Evol. Microbiol.">
        <title>Complete genome sequence of Corynebacterium casei LMG S-19264T (=DSM 44701T), isolated from a smear-ripened cheese.</title>
        <authorList>
            <consortium name="US DOE Joint Genome Institute (JGI-PGF)"/>
            <person name="Walter F."/>
            <person name="Albersmeier A."/>
            <person name="Kalinowski J."/>
            <person name="Ruckert C."/>
        </authorList>
    </citation>
    <scope>NUCLEOTIDE SEQUENCE [LARGE SCALE GENOMIC DNA]</scope>
    <source>
        <strain evidence="2 3">KCTC 12285</strain>
    </source>
</reference>
<sequence length="115" mass="12887">MGVFEAISETSNKAIDSGEVYIKSSQEYYKLKAFQQLTKAFSFLSKMAVIGGLLFLGLIFLIVAVAIWLGELINSTSLACLLVAGALFLFTMIGYFTRKQIDKYIIQKMSKEFFD</sequence>
<keyword evidence="3" id="KW-1185">Reference proteome</keyword>